<reference evidence="1" key="1">
    <citation type="submission" date="2022-04" db="EMBL/GenBank/DDBJ databases">
        <title>Diverse halophilic archaea isolated from saline environments.</title>
        <authorList>
            <person name="Cui H.-L."/>
        </authorList>
    </citation>
    <scope>NUCLEOTIDE SEQUENCE</scope>
    <source>
        <strain evidence="1">XZYJT40</strain>
    </source>
</reference>
<dbReference type="AlphaFoldDB" id="A0A8U0IG03"/>
<sequence>MPDEAAAIERCTYCRGYVPVTHIDIPDRTTDAPLRARVAVCENCLGGGR</sequence>
<dbReference type="EMBL" id="CP096658">
    <property type="protein sequence ID" value="UPV98988.1"/>
    <property type="molecule type" value="Genomic_DNA"/>
</dbReference>
<organism evidence="1 2">
    <name type="scientific">Halorussus gelatinilyticus</name>
    <dbReference type="NCBI Taxonomy" id="2937524"/>
    <lineage>
        <taxon>Archaea</taxon>
        <taxon>Methanobacteriati</taxon>
        <taxon>Methanobacteriota</taxon>
        <taxon>Stenosarchaea group</taxon>
        <taxon>Halobacteria</taxon>
        <taxon>Halobacteriales</taxon>
        <taxon>Haladaptataceae</taxon>
        <taxon>Halorussus</taxon>
    </lineage>
</organism>
<proteinExistence type="predicted"/>
<evidence type="ECO:0000313" key="1">
    <source>
        <dbReference type="EMBL" id="UPV98988.1"/>
    </source>
</evidence>
<gene>
    <name evidence="1" type="ORF">M0R88_10655</name>
</gene>
<keyword evidence="2" id="KW-1185">Reference proteome</keyword>
<protein>
    <submittedName>
        <fullName evidence="1">Uncharacterized protein</fullName>
    </submittedName>
</protein>
<name>A0A8U0IG03_9EURY</name>
<dbReference type="RefSeq" id="WP_248653492.1">
    <property type="nucleotide sequence ID" value="NZ_CP096658.1"/>
</dbReference>
<dbReference type="KEGG" id="haxz:M0R88_10655"/>
<dbReference type="GeneID" id="72190320"/>
<accession>A0A8U0IG03</accession>
<evidence type="ECO:0000313" key="2">
    <source>
        <dbReference type="Proteomes" id="UP000830434"/>
    </source>
</evidence>
<dbReference type="Proteomes" id="UP000830434">
    <property type="component" value="Chromosome"/>
</dbReference>